<keyword evidence="1" id="KW-0378">Hydrolase</keyword>
<dbReference type="GO" id="GO:0006508">
    <property type="term" value="P:proteolysis"/>
    <property type="evidence" value="ECO:0007669"/>
    <property type="project" value="UniProtKB-KW"/>
</dbReference>
<dbReference type="RefSeq" id="WP_097194343.1">
    <property type="nucleotide sequence ID" value="NZ_OBQI01000002.1"/>
</dbReference>
<dbReference type="Pfam" id="PF04228">
    <property type="entry name" value="Zn_peptidase"/>
    <property type="match status" value="1"/>
</dbReference>
<reference evidence="2" key="1">
    <citation type="submission" date="2017-08" db="EMBL/GenBank/DDBJ databases">
        <authorList>
            <person name="Varghese N."/>
            <person name="Submissions S."/>
        </authorList>
    </citation>
    <scope>NUCLEOTIDE SEQUENCE [LARGE SCALE GENOMIC DNA]</scope>
    <source>
        <strain evidence="2">DSM 4725</strain>
    </source>
</reference>
<dbReference type="EMBL" id="OBQI01000002">
    <property type="protein sequence ID" value="SOC48727.1"/>
    <property type="molecule type" value="Genomic_DNA"/>
</dbReference>
<sequence>MQTGRGRRRRRWAELTAAAFSLVSLTGCSVVVTGLASPARPPVTDVGVGDTGVVGATDEEVDVLARNALADLETYWGEQFPAVFGTPFEPLTGGYFSVDPGNADPAVYPRGIGCGSVAGDVEDNAFYCVAPDAPNSDSISYDRTFLADLGAEFGRFLPALVMAHEFGHAVQARVGGPAASIAAETQADCFAGTWTRWVAEGEAEHSVLRTPELDELLRGYLLLRDPVGTGAGEEQAHGSYFDRVAAFQEGFDGGAEACRDDFGPNREFTQAEFTDAEIATGGNASPGQLLTIIETSLPTVWQEVLGDDFDPPTIESFDGDAPGCAADPDLDLVYCADENLIGFDATDLAGPAYEEIGDFAVATAVALPYALAVRDQLGLSIDDEEAVRSAVCLTGLYAGQFARAGAGDTSISPGDVDESVQFLLTFGREPSVVPDADLSGFQLVDLFRNGYVDGIDACGVDSQ</sequence>
<proteinExistence type="predicted"/>
<dbReference type="SUPFAM" id="SSF55486">
    <property type="entry name" value="Metalloproteases ('zincins'), catalytic domain"/>
    <property type="match status" value="1"/>
</dbReference>
<organism evidence="1 2">
    <name type="scientific">Blastococcus aggregatus</name>
    <dbReference type="NCBI Taxonomy" id="38502"/>
    <lineage>
        <taxon>Bacteria</taxon>
        <taxon>Bacillati</taxon>
        <taxon>Actinomycetota</taxon>
        <taxon>Actinomycetes</taxon>
        <taxon>Geodermatophilales</taxon>
        <taxon>Geodermatophilaceae</taxon>
        <taxon>Blastococcus</taxon>
    </lineage>
</organism>
<keyword evidence="2" id="KW-1185">Reference proteome</keyword>
<dbReference type="Proteomes" id="UP000219435">
    <property type="component" value="Unassembled WGS sequence"/>
</dbReference>
<dbReference type="OrthoDB" id="5168289at2"/>
<keyword evidence="1" id="KW-0645">Protease</keyword>
<dbReference type="AlphaFoldDB" id="A0A285V458"/>
<dbReference type="InterPro" id="IPR007343">
    <property type="entry name" value="Uncharacterised_pept_Zn_put"/>
</dbReference>
<keyword evidence="1" id="KW-0482">Metalloprotease</keyword>
<name>A0A285V458_9ACTN</name>
<gene>
    <name evidence="1" type="ORF">SAMN05660748_1435</name>
</gene>
<accession>A0A285V458</accession>
<dbReference type="PROSITE" id="PS51257">
    <property type="entry name" value="PROKAR_LIPOPROTEIN"/>
    <property type="match status" value="1"/>
</dbReference>
<dbReference type="GO" id="GO:0008237">
    <property type="term" value="F:metallopeptidase activity"/>
    <property type="evidence" value="ECO:0007669"/>
    <property type="project" value="UniProtKB-KW"/>
</dbReference>
<evidence type="ECO:0000313" key="1">
    <source>
        <dbReference type="EMBL" id="SOC48727.1"/>
    </source>
</evidence>
<evidence type="ECO:0000313" key="2">
    <source>
        <dbReference type="Proteomes" id="UP000219435"/>
    </source>
</evidence>
<protein>
    <submittedName>
        <fullName evidence="1">Predicted metalloprotease</fullName>
    </submittedName>
</protein>